<protein>
    <submittedName>
        <fullName evidence="1">Unnamed protein product</fullName>
    </submittedName>
</protein>
<name>A0ACB5T1C2_AMBMO</name>
<keyword evidence="2" id="KW-1185">Reference proteome</keyword>
<dbReference type="EMBL" id="BSXS01002457">
    <property type="protein sequence ID" value="GME79137.1"/>
    <property type="molecule type" value="Genomic_DNA"/>
</dbReference>
<dbReference type="Proteomes" id="UP001165064">
    <property type="component" value="Unassembled WGS sequence"/>
</dbReference>
<accession>A0ACB5T1C2</accession>
<organism evidence="1 2">
    <name type="scientific">Ambrosiozyma monospora</name>
    <name type="common">Yeast</name>
    <name type="synonym">Endomycopsis monosporus</name>
    <dbReference type="NCBI Taxonomy" id="43982"/>
    <lineage>
        <taxon>Eukaryota</taxon>
        <taxon>Fungi</taxon>
        <taxon>Dikarya</taxon>
        <taxon>Ascomycota</taxon>
        <taxon>Saccharomycotina</taxon>
        <taxon>Pichiomycetes</taxon>
        <taxon>Pichiales</taxon>
        <taxon>Pichiaceae</taxon>
        <taxon>Ambrosiozyma</taxon>
    </lineage>
</organism>
<evidence type="ECO:0000313" key="1">
    <source>
        <dbReference type="EMBL" id="GME79137.1"/>
    </source>
</evidence>
<gene>
    <name evidence="1" type="ORF">Amon02_000378300</name>
</gene>
<comment type="caution">
    <text evidence="1">The sequence shown here is derived from an EMBL/GenBank/DDBJ whole genome shotgun (WGS) entry which is preliminary data.</text>
</comment>
<sequence length="113" mass="12467">MWNEFEWENKINVKSTIPSLKQYFDSLLVGTNMKNLTPGAVIGEECRFLSANLYSRSAFGEDALANVCIERSVSGKIVGQVRIRAKTQGLALSFGDKVAAIARKTDKAQINKV</sequence>
<reference evidence="1" key="1">
    <citation type="submission" date="2023-04" db="EMBL/GenBank/DDBJ databases">
        <title>Ambrosiozyma monospora NBRC 10751.</title>
        <authorList>
            <person name="Ichikawa N."/>
            <person name="Sato H."/>
            <person name="Tonouchi N."/>
        </authorList>
    </citation>
    <scope>NUCLEOTIDE SEQUENCE</scope>
    <source>
        <strain evidence="1">NBRC 10751</strain>
    </source>
</reference>
<proteinExistence type="predicted"/>
<evidence type="ECO:0000313" key="2">
    <source>
        <dbReference type="Proteomes" id="UP001165064"/>
    </source>
</evidence>